<protein>
    <submittedName>
        <fullName evidence="2">Uncharacterized protein</fullName>
    </submittedName>
</protein>
<feature type="compositionally biased region" description="Low complexity" evidence="1">
    <location>
        <begin position="271"/>
        <end position="285"/>
    </location>
</feature>
<evidence type="ECO:0000256" key="1">
    <source>
        <dbReference type="SAM" id="MobiDB-lite"/>
    </source>
</evidence>
<accession>A0ABR3QM01</accession>
<dbReference type="EMBL" id="JAKJXO020000019">
    <property type="protein sequence ID" value="KAL1593180.1"/>
    <property type="molecule type" value="Genomic_DNA"/>
</dbReference>
<name>A0ABR3QM01_9PLEO</name>
<proteinExistence type="predicted"/>
<evidence type="ECO:0000313" key="3">
    <source>
        <dbReference type="Proteomes" id="UP001521785"/>
    </source>
</evidence>
<dbReference type="Proteomes" id="UP001521785">
    <property type="component" value="Unassembled WGS sequence"/>
</dbReference>
<reference evidence="2 3" key="1">
    <citation type="submission" date="2024-02" db="EMBL/GenBank/DDBJ databases">
        <title>De novo assembly and annotation of 12 fungi associated with fruit tree decline syndrome in Ontario, Canada.</title>
        <authorList>
            <person name="Sulman M."/>
            <person name="Ellouze W."/>
            <person name="Ilyukhin E."/>
        </authorList>
    </citation>
    <scope>NUCLEOTIDE SEQUENCE [LARGE SCALE GENOMIC DNA]</scope>
    <source>
        <strain evidence="2 3">M42-189</strain>
    </source>
</reference>
<feature type="region of interest" description="Disordered" evidence="1">
    <location>
        <begin position="89"/>
        <end position="227"/>
    </location>
</feature>
<feature type="region of interest" description="Disordered" evidence="1">
    <location>
        <begin position="244"/>
        <end position="285"/>
    </location>
</feature>
<feature type="compositionally biased region" description="Basic and acidic residues" evidence="1">
    <location>
        <begin position="589"/>
        <end position="601"/>
    </location>
</feature>
<feature type="compositionally biased region" description="Polar residues" evidence="1">
    <location>
        <begin position="126"/>
        <end position="152"/>
    </location>
</feature>
<feature type="compositionally biased region" description="Basic and acidic residues" evidence="1">
    <location>
        <begin position="89"/>
        <end position="98"/>
    </location>
</feature>
<sequence length="722" mass="79374">MDFATRQKAIEEETLSNDEAIIQIYTRRDFYASADSDHSQALHAKIHTLFEAAVLDAKKAVAAHEPVVKVLKKVLLDTGRLLFAAKQAENREGGDKVKSQSTTKGGEAARAADVQVERESPARPTSLLSQPQQAFNDSTLQESDLAPKQTQEVESDSAYKSLPLPQAAQTGGYNTVQRMPRLKLIPPSEAKDPDTSAEQVQKKNSARFVRRSKKHRANAAIAAPDSLSNRIDSSQQYAQDIVRQQQMRIQKRAQAATEGNDDANTPPLPPSRSVSPSRPLASMHASMSTSIATSCSATAAFTSAFASAKRPPPTSPNAPASKRRNTSLKKQEPIHQRPKKLTNSKELVVESEDSEVEMIDTNTISPSKLGAIDPSEGLSGFENLDEKGNYVKKPHARWVLENGKRKEALIVKLKLSPEKLQEVLDRGKKKVAEPKKFKLRLKAPRSTPHTPTSSHNPATLSSEFFTPQSVPGIVSDDEDPAWESGDEITTTAATAHMGNVTFPFFPHLSAAHLGLFTKGLVIAIENIITDHADRPEASLLELVKVLEEEKPTLPGGYDERRIVLNGAEYVYEAVHQICGDTIQEKEAAKDSGVEADGDTKKSVSSSNDVKLTDSYDGKGVIALPEKAYYKGKGRAWKKTPEDADPDFSTSIKDKDLPKHLPKKMLGHRRATRGGRQDSWKENGVEELFALFRAHVKKEYWFQAGRLGVSPDKDVLPAWLWVD</sequence>
<keyword evidence="3" id="KW-1185">Reference proteome</keyword>
<feature type="region of interest" description="Disordered" evidence="1">
    <location>
        <begin position="305"/>
        <end position="343"/>
    </location>
</feature>
<gene>
    <name evidence="2" type="ORF">SLS60_010788</name>
</gene>
<feature type="compositionally biased region" description="Basic residues" evidence="1">
    <location>
        <begin position="204"/>
        <end position="217"/>
    </location>
</feature>
<feature type="region of interest" description="Disordered" evidence="1">
    <location>
        <begin position="589"/>
        <end position="608"/>
    </location>
</feature>
<organism evidence="2 3">
    <name type="scientific">Paraconiothyrium brasiliense</name>
    <dbReference type="NCBI Taxonomy" id="300254"/>
    <lineage>
        <taxon>Eukaryota</taxon>
        <taxon>Fungi</taxon>
        <taxon>Dikarya</taxon>
        <taxon>Ascomycota</taxon>
        <taxon>Pezizomycotina</taxon>
        <taxon>Dothideomycetes</taxon>
        <taxon>Pleosporomycetidae</taxon>
        <taxon>Pleosporales</taxon>
        <taxon>Massarineae</taxon>
        <taxon>Didymosphaeriaceae</taxon>
        <taxon>Paraconiothyrium</taxon>
    </lineage>
</organism>
<evidence type="ECO:0000313" key="2">
    <source>
        <dbReference type="EMBL" id="KAL1593180.1"/>
    </source>
</evidence>
<feature type="compositionally biased region" description="Polar residues" evidence="1">
    <location>
        <begin position="167"/>
        <end position="177"/>
    </location>
</feature>
<comment type="caution">
    <text evidence="2">The sequence shown here is derived from an EMBL/GenBank/DDBJ whole genome shotgun (WGS) entry which is preliminary data.</text>
</comment>
<feature type="compositionally biased region" description="Polar residues" evidence="1">
    <location>
        <begin position="447"/>
        <end position="464"/>
    </location>
</feature>
<feature type="region of interest" description="Disordered" evidence="1">
    <location>
        <begin position="435"/>
        <end position="464"/>
    </location>
</feature>